<keyword evidence="2" id="KW-0169">Cobalamin biosynthesis</keyword>
<feature type="domain" description="Tetrapyrrole methylase" evidence="6">
    <location>
        <begin position="38"/>
        <end position="227"/>
    </location>
</feature>
<keyword evidence="4 7" id="KW-0808">Transferase</keyword>
<dbReference type="PANTHER" id="PTHR43182:SF1">
    <property type="entry name" value="COBALT-PRECORRIN-7 C(5)-METHYLTRANSFERASE"/>
    <property type="match status" value="1"/>
</dbReference>
<dbReference type="InterPro" id="IPR006365">
    <property type="entry name" value="Cbl_synth_CobL"/>
</dbReference>
<dbReference type="Proteomes" id="UP000280296">
    <property type="component" value="Unassembled WGS sequence"/>
</dbReference>
<comment type="pathway">
    <text evidence="1">Cofactor biosynthesis; adenosylcobalamin biosynthesis.</text>
</comment>
<keyword evidence="5" id="KW-0949">S-adenosyl-L-methionine</keyword>
<dbReference type="InterPro" id="IPR035996">
    <property type="entry name" value="4pyrrol_Methylase_sf"/>
</dbReference>
<protein>
    <submittedName>
        <fullName evidence="7">Precorrin-6y C5,15-methyltransferase (Decarboxylating) subunit CbiE</fullName>
    </submittedName>
</protein>
<dbReference type="SUPFAM" id="SSF53335">
    <property type="entry name" value="S-adenosyl-L-methionine-dependent methyltransferases"/>
    <property type="match status" value="1"/>
</dbReference>
<keyword evidence="3 7" id="KW-0489">Methyltransferase</keyword>
<dbReference type="InterPro" id="IPR012818">
    <property type="entry name" value="CbiE"/>
</dbReference>
<dbReference type="CDD" id="cd02440">
    <property type="entry name" value="AdoMet_MTases"/>
    <property type="match status" value="1"/>
</dbReference>
<dbReference type="Gene3D" id="3.30.950.10">
    <property type="entry name" value="Methyltransferase, Cobalt-precorrin-4 Transmethylase, Domain 2"/>
    <property type="match status" value="1"/>
</dbReference>
<evidence type="ECO:0000256" key="3">
    <source>
        <dbReference type="ARBA" id="ARBA00022603"/>
    </source>
</evidence>
<dbReference type="OrthoDB" id="9780707at2"/>
<dbReference type="InterPro" id="IPR029063">
    <property type="entry name" value="SAM-dependent_MTases_sf"/>
</dbReference>
<dbReference type="CDD" id="cd11644">
    <property type="entry name" value="Precorrin-6Y-MT"/>
    <property type="match status" value="1"/>
</dbReference>
<dbReference type="InterPro" id="IPR000878">
    <property type="entry name" value="4pyrrol_Mease"/>
</dbReference>
<dbReference type="Gene3D" id="3.40.50.150">
    <property type="entry name" value="Vaccinia Virus protein VP39"/>
    <property type="match status" value="1"/>
</dbReference>
<reference evidence="7 8" key="2">
    <citation type="submission" date="2019-01" db="EMBL/GenBank/DDBJ databases">
        <title>Tautonia sociabilis, a novel thermotolerant planctomycete of Isosphaeraceae family, isolated from a 4000 m deep subterranean habitat.</title>
        <authorList>
            <person name="Kovaleva O.L."/>
            <person name="Elcheninov A.G."/>
            <person name="Van Heerden E."/>
            <person name="Toshchakov S.V."/>
            <person name="Novikov A."/>
            <person name="Bonch-Osmolovskaya E.A."/>
            <person name="Kublanov I.V."/>
        </authorList>
    </citation>
    <scope>NUCLEOTIDE SEQUENCE [LARGE SCALE GENOMIC DNA]</scope>
    <source>
        <strain evidence="7 8">GM2012</strain>
    </source>
</reference>
<dbReference type="InterPro" id="IPR014008">
    <property type="entry name" value="Cbl_synth_MTase_CbiT"/>
</dbReference>
<dbReference type="PIRSF" id="PIRSF036428">
    <property type="entry name" value="CobL"/>
    <property type="match status" value="1"/>
</dbReference>
<keyword evidence="8" id="KW-1185">Reference proteome</keyword>
<dbReference type="GO" id="GO:0008276">
    <property type="term" value="F:protein methyltransferase activity"/>
    <property type="evidence" value="ECO:0007669"/>
    <property type="project" value="InterPro"/>
</dbReference>
<evidence type="ECO:0000313" key="7">
    <source>
        <dbReference type="EMBL" id="RUL86280.1"/>
    </source>
</evidence>
<sequence length="449" mass="48486">MPPGSLPWNEPGDALELRRSCSIRSAEGGPIAVAESSKLVIVGVGDDGLSGLTEPARAVILGSDLILGAPAALKAVEEAEGRKWELSSDMTEAVEQVREALRADRPVMVSTGDPLFYGIARFLFDRLGEDRFEIIPHVSSMQLAFARVKESWDDAYLADLGARPLEAIVARIRHAEKVGLFSSDRCPPARLARALLDRGIDDFRAFVCEHLGSPDERVTRASLSELAELEFDPLHVLILVRSPDLASKADRFASRLRFGNPDDLFSQNQPRRALVTTAEVRALALAQLNIRADSIVWDVGAGSGSVAVEAAQLAPQGRVFAIEPRADDLALIPVNAERFGVSNVVPVSGRAPEALADLPDPDAVFVGGTGRHVGTILRAAFSRLKPGGRMAVNVASVEALVDAHRLLKDLTRDLLFWDVHLSRGVEQLDRLRFQAINPSYLLAAGKSAE</sequence>
<dbReference type="GO" id="GO:0032259">
    <property type="term" value="P:methylation"/>
    <property type="evidence" value="ECO:0007669"/>
    <property type="project" value="UniProtKB-KW"/>
</dbReference>
<evidence type="ECO:0000259" key="6">
    <source>
        <dbReference type="Pfam" id="PF00590"/>
    </source>
</evidence>
<dbReference type="GO" id="GO:0009236">
    <property type="term" value="P:cobalamin biosynthetic process"/>
    <property type="evidence" value="ECO:0007669"/>
    <property type="project" value="UniProtKB-UniPathway"/>
</dbReference>
<evidence type="ECO:0000256" key="5">
    <source>
        <dbReference type="ARBA" id="ARBA00022691"/>
    </source>
</evidence>
<dbReference type="InterPro" id="IPR050714">
    <property type="entry name" value="Cobalamin_biosynth_MTase"/>
</dbReference>
<dbReference type="PANTHER" id="PTHR43182">
    <property type="entry name" value="COBALT-PRECORRIN-6B C(15)-METHYLTRANSFERASE (DECARBOXYLATING)"/>
    <property type="match status" value="1"/>
</dbReference>
<dbReference type="AlphaFoldDB" id="A0A432MH23"/>
<dbReference type="Gene3D" id="3.40.1010.10">
    <property type="entry name" value="Cobalt-precorrin-4 Transmethylase, Domain 1"/>
    <property type="match status" value="1"/>
</dbReference>
<evidence type="ECO:0000256" key="2">
    <source>
        <dbReference type="ARBA" id="ARBA00022573"/>
    </source>
</evidence>
<dbReference type="InterPro" id="IPR014777">
    <property type="entry name" value="4pyrrole_Mease_sub1"/>
</dbReference>
<accession>A0A432MH23</accession>
<comment type="caution">
    <text evidence="7">The sequence shown here is derived from an EMBL/GenBank/DDBJ whole genome shotgun (WGS) entry which is preliminary data.</text>
</comment>
<gene>
    <name evidence="7" type="primary">cbiE</name>
    <name evidence="7" type="ORF">TsocGM_16235</name>
</gene>
<dbReference type="Pfam" id="PF01135">
    <property type="entry name" value="PCMT"/>
    <property type="match status" value="1"/>
</dbReference>
<dbReference type="SUPFAM" id="SSF53790">
    <property type="entry name" value="Tetrapyrrole methylase"/>
    <property type="match status" value="1"/>
</dbReference>
<organism evidence="7 8">
    <name type="scientific">Tautonia sociabilis</name>
    <dbReference type="NCBI Taxonomy" id="2080755"/>
    <lineage>
        <taxon>Bacteria</taxon>
        <taxon>Pseudomonadati</taxon>
        <taxon>Planctomycetota</taxon>
        <taxon>Planctomycetia</taxon>
        <taxon>Isosphaerales</taxon>
        <taxon>Isosphaeraceae</taxon>
        <taxon>Tautonia</taxon>
    </lineage>
</organism>
<dbReference type="NCBIfam" id="TIGR02469">
    <property type="entry name" value="CbiT"/>
    <property type="match status" value="1"/>
</dbReference>
<evidence type="ECO:0000313" key="8">
    <source>
        <dbReference type="Proteomes" id="UP000280296"/>
    </source>
</evidence>
<evidence type="ECO:0000256" key="1">
    <source>
        <dbReference type="ARBA" id="ARBA00004953"/>
    </source>
</evidence>
<reference evidence="7 8" key="1">
    <citation type="submission" date="2018-12" db="EMBL/GenBank/DDBJ databases">
        <authorList>
            <person name="Toschakov S.V."/>
        </authorList>
    </citation>
    <scope>NUCLEOTIDE SEQUENCE [LARGE SCALE GENOMIC DNA]</scope>
    <source>
        <strain evidence="7 8">GM2012</strain>
    </source>
</reference>
<dbReference type="UniPathway" id="UPA00148"/>
<proteinExistence type="predicted"/>
<dbReference type="NCBIfam" id="TIGR02467">
    <property type="entry name" value="CbiE"/>
    <property type="match status" value="1"/>
</dbReference>
<dbReference type="Pfam" id="PF00590">
    <property type="entry name" value="TP_methylase"/>
    <property type="match status" value="1"/>
</dbReference>
<evidence type="ECO:0000256" key="4">
    <source>
        <dbReference type="ARBA" id="ARBA00022679"/>
    </source>
</evidence>
<name>A0A432MH23_9BACT</name>
<dbReference type="EMBL" id="RYZH01000032">
    <property type="protein sequence ID" value="RUL86280.1"/>
    <property type="molecule type" value="Genomic_DNA"/>
</dbReference>
<dbReference type="InterPro" id="IPR014776">
    <property type="entry name" value="4pyrrole_Mease_sub2"/>
</dbReference>